<keyword evidence="5" id="KW-1185">Reference proteome</keyword>
<feature type="chain" id="PRO_5016563109" evidence="2">
    <location>
        <begin position="19"/>
        <end position="446"/>
    </location>
</feature>
<sequence>MKTLTQFLFFIICLTCYAQSHTWTGNGTNNLWSNPENWDALTVPDGSSTVLINGAGEIVLALGANNGATIVIEQGAKLVVEGSLTTQETTVNAAEIEILLGATYSNPGGTITIQENAKLVVEGLLDIPGTNTVVTGSDSELTIDIDASANNNGATIVIEQGAKLVVDGTFNSSNGGNINNSSTVEIGVNGLLSNEGGTITIQNGAKLVVEGELTSDSSGTFDNFGTIEGNGILDITGTFNNEGAISPGGEGIIGTIHFLNNFSLNNGILVTDILNVSEHDSIEVLGTAYLEGDVEVSLYLPGGFGDDYTIVSASNPILTCNFPAEIYYQIDPQETIILETICEDNAFKLAYGGIIFLDVDQYDLEQKIAVAPNPVTQTSTITIPSTFLDSATTLSLFATTGQLVVRKFIASPSVNLDTTTLSDGVYLLRIENNNGFLTEKIIKQAQ</sequence>
<evidence type="ECO:0000256" key="1">
    <source>
        <dbReference type="ARBA" id="ARBA00022729"/>
    </source>
</evidence>
<dbReference type="RefSeq" id="WP_115122675.1">
    <property type="nucleotide sequence ID" value="NZ_QRAO01000001.1"/>
</dbReference>
<dbReference type="NCBIfam" id="TIGR04183">
    <property type="entry name" value="Por_Secre_tail"/>
    <property type="match status" value="1"/>
</dbReference>
<organism evidence="4 5">
    <name type="scientific">Marinirhabdus gelatinilytica</name>
    <dbReference type="NCBI Taxonomy" id="1703343"/>
    <lineage>
        <taxon>Bacteria</taxon>
        <taxon>Pseudomonadati</taxon>
        <taxon>Bacteroidota</taxon>
        <taxon>Flavobacteriia</taxon>
        <taxon>Flavobacteriales</taxon>
        <taxon>Flavobacteriaceae</taxon>
    </lineage>
</organism>
<dbReference type="InterPro" id="IPR026444">
    <property type="entry name" value="Secre_tail"/>
</dbReference>
<gene>
    <name evidence="4" type="ORF">C8D94_101908</name>
</gene>
<dbReference type="Proteomes" id="UP000255317">
    <property type="component" value="Unassembled WGS sequence"/>
</dbReference>
<name>A0A370QL17_9FLAO</name>
<dbReference type="OrthoDB" id="1427748at2"/>
<evidence type="ECO:0000313" key="5">
    <source>
        <dbReference type="Proteomes" id="UP000255317"/>
    </source>
</evidence>
<feature type="domain" description="Secretion system C-terminal sorting" evidence="3">
    <location>
        <begin position="372"/>
        <end position="442"/>
    </location>
</feature>
<dbReference type="EMBL" id="QRAO01000001">
    <property type="protein sequence ID" value="RDK89029.1"/>
    <property type="molecule type" value="Genomic_DNA"/>
</dbReference>
<dbReference type="AlphaFoldDB" id="A0A370QL17"/>
<feature type="signal peptide" evidence="2">
    <location>
        <begin position="1"/>
        <end position="18"/>
    </location>
</feature>
<protein>
    <submittedName>
        <fullName evidence="4">Putative secreted protein (Por secretion system target)</fullName>
    </submittedName>
</protein>
<evidence type="ECO:0000259" key="3">
    <source>
        <dbReference type="Pfam" id="PF18962"/>
    </source>
</evidence>
<evidence type="ECO:0000256" key="2">
    <source>
        <dbReference type="SAM" id="SignalP"/>
    </source>
</evidence>
<reference evidence="4 5" key="1">
    <citation type="submission" date="2018-07" db="EMBL/GenBank/DDBJ databases">
        <title>Genomic Encyclopedia of Type Strains, Phase IV (KMG-IV): sequencing the most valuable type-strain genomes for metagenomic binning, comparative biology and taxonomic classification.</title>
        <authorList>
            <person name="Goeker M."/>
        </authorList>
    </citation>
    <scope>NUCLEOTIDE SEQUENCE [LARGE SCALE GENOMIC DNA]</scope>
    <source>
        <strain evidence="4 5">DSM 101478</strain>
    </source>
</reference>
<accession>A0A370QL17</accession>
<evidence type="ECO:0000313" key="4">
    <source>
        <dbReference type="EMBL" id="RDK89029.1"/>
    </source>
</evidence>
<comment type="caution">
    <text evidence="4">The sequence shown here is derived from an EMBL/GenBank/DDBJ whole genome shotgun (WGS) entry which is preliminary data.</text>
</comment>
<keyword evidence="1 2" id="KW-0732">Signal</keyword>
<proteinExistence type="predicted"/>
<dbReference type="Pfam" id="PF18962">
    <property type="entry name" value="Por_Secre_tail"/>
    <property type="match status" value="1"/>
</dbReference>